<evidence type="ECO:0000313" key="2">
    <source>
        <dbReference type="Proteomes" id="UP000789860"/>
    </source>
</evidence>
<protein>
    <submittedName>
        <fullName evidence="1">1161_t:CDS:1</fullName>
    </submittedName>
</protein>
<comment type="caution">
    <text evidence="1">The sequence shown here is derived from an EMBL/GenBank/DDBJ whole genome shotgun (WGS) entry which is preliminary data.</text>
</comment>
<feature type="non-terminal residue" evidence="1">
    <location>
        <position position="162"/>
    </location>
</feature>
<reference evidence="1" key="1">
    <citation type="submission" date="2021-06" db="EMBL/GenBank/DDBJ databases">
        <authorList>
            <person name="Kallberg Y."/>
            <person name="Tangrot J."/>
            <person name="Rosling A."/>
        </authorList>
    </citation>
    <scope>NUCLEOTIDE SEQUENCE</scope>
    <source>
        <strain evidence="1">AU212A</strain>
    </source>
</reference>
<name>A0ACA9K4B0_9GLOM</name>
<evidence type="ECO:0000313" key="1">
    <source>
        <dbReference type="EMBL" id="CAG8451132.1"/>
    </source>
</evidence>
<accession>A0ACA9K4B0</accession>
<proteinExistence type="predicted"/>
<sequence length="162" mass="19158">MEEATRLFGNSRINEKELIEEEIMKKSIKFIPWIELSNISKLDEGHFGLIIKAYWTKSHNYVVCKTLTNMNDINDKYYAAFIHELTMQTRSDLCENIIRFLGVTKGVKEEIIFGTPEEYMNLYSKCWDDNPHERPDADSVYDELCRLLERMKNFETMPNIDT</sequence>
<dbReference type="Proteomes" id="UP000789860">
    <property type="component" value="Unassembled WGS sequence"/>
</dbReference>
<gene>
    <name evidence="1" type="ORF">SCALOS_LOCUS1189</name>
</gene>
<dbReference type="EMBL" id="CAJVPM010000747">
    <property type="protein sequence ID" value="CAG8451132.1"/>
    <property type="molecule type" value="Genomic_DNA"/>
</dbReference>
<keyword evidence="2" id="KW-1185">Reference proteome</keyword>
<organism evidence="1 2">
    <name type="scientific">Scutellospora calospora</name>
    <dbReference type="NCBI Taxonomy" id="85575"/>
    <lineage>
        <taxon>Eukaryota</taxon>
        <taxon>Fungi</taxon>
        <taxon>Fungi incertae sedis</taxon>
        <taxon>Mucoromycota</taxon>
        <taxon>Glomeromycotina</taxon>
        <taxon>Glomeromycetes</taxon>
        <taxon>Diversisporales</taxon>
        <taxon>Gigasporaceae</taxon>
        <taxon>Scutellospora</taxon>
    </lineage>
</organism>